<proteinExistence type="predicted"/>
<reference evidence="2 3" key="1">
    <citation type="submission" date="2019-06" db="EMBL/GenBank/DDBJ databases">
        <authorList>
            <person name="Palmer J.M."/>
        </authorList>
    </citation>
    <scope>NUCLEOTIDE SEQUENCE [LARGE SCALE GENOMIC DNA]</scope>
    <source>
        <strain evidence="2 3">TWF102</strain>
    </source>
</reference>
<dbReference type="SUPFAM" id="SSF56112">
    <property type="entry name" value="Protein kinase-like (PK-like)"/>
    <property type="match status" value="1"/>
</dbReference>
<dbReference type="PANTHER" id="PTHR48015:SF16">
    <property type="entry name" value="SERINE_THREONINE-PROTEIN KINASE SULU"/>
    <property type="match status" value="1"/>
</dbReference>
<dbReference type="AlphaFoldDB" id="A0A7C8JH77"/>
<evidence type="ECO:0000313" key="2">
    <source>
        <dbReference type="EMBL" id="KAF3113540.1"/>
    </source>
</evidence>
<dbReference type="SMART" id="SM00220">
    <property type="entry name" value="S_TKc"/>
    <property type="match status" value="1"/>
</dbReference>
<dbReference type="PANTHER" id="PTHR48015">
    <property type="entry name" value="SERINE/THREONINE-PROTEIN KINASE TAO"/>
    <property type="match status" value="1"/>
</dbReference>
<dbReference type="GO" id="GO:0035556">
    <property type="term" value="P:intracellular signal transduction"/>
    <property type="evidence" value="ECO:0007669"/>
    <property type="project" value="TreeGrafter"/>
</dbReference>
<dbReference type="InterPro" id="IPR011009">
    <property type="entry name" value="Kinase-like_dom_sf"/>
</dbReference>
<dbReference type="GO" id="GO:0005737">
    <property type="term" value="C:cytoplasm"/>
    <property type="evidence" value="ECO:0007669"/>
    <property type="project" value="TreeGrafter"/>
</dbReference>
<feature type="domain" description="Protein kinase" evidence="1">
    <location>
        <begin position="71"/>
        <end position="311"/>
    </location>
</feature>
<dbReference type="InterPro" id="IPR000719">
    <property type="entry name" value="Prot_kinase_dom"/>
</dbReference>
<dbReference type="Gene3D" id="1.10.510.10">
    <property type="entry name" value="Transferase(Phosphotransferase) domain 1"/>
    <property type="match status" value="1"/>
</dbReference>
<dbReference type="InterPro" id="IPR050285">
    <property type="entry name" value="STE20_Ser/Thr_kinase"/>
</dbReference>
<accession>A0A7C8JH77</accession>
<evidence type="ECO:0000259" key="1">
    <source>
        <dbReference type="PROSITE" id="PS50011"/>
    </source>
</evidence>
<dbReference type="EMBL" id="WIQW01000001">
    <property type="protein sequence ID" value="KAF3113540.1"/>
    <property type="molecule type" value="Genomic_DNA"/>
</dbReference>
<organism evidence="2 3">
    <name type="scientific">Orbilia oligospora</name>
    <name type="common">Nematode-trapping fungus</name>
    <name type="synonym">Arthrobotrys oligospora</name>
    <dbReference type="NCBI Taxonomy" id="2813651"/>
    <lineage>
        <taxon>Eukaryota</taxon>
        <taxon>Fungi</taxon>
        <taxon>Dikarya</taxon>
        <taxon>Ascomycota</taxon>
        <taxon>Pezizomycotina</taxon>
        <taxon>Orbiliomycetes</taxon>
        <taxon>Orbiliales</taxon>
        <taxon>Orbiliaceae</taxon>
        <taxon>Orbilia</taxon>
    </lineage>
</organism>
<sequence>MNSDKRYTRWPELGAVVLSHRLPIRPSLHSTTAFRPSSNDIDDRSTDLIAQDADGAAIVKRQSLALEHTNGQSNSQAPISGFLNVFQGGKLSLCVRRNGKVAALRAASRAQFSEIQTLIRSSHKNVIQIFAYIQNEDVNYIQHEYLEVALNEIIGCPITFSETQIGYICREVLSGLEYLDSIGLEHTKVESSRVLLSQPNIVKIGDALSIRRKTLVSNIATISFPAVGVGAVALDMMENGILSENEGRAAALTHPENWSVSASDFVRNTSCSEIALLLKHAFVNPGRNPNLTEGIVMGITCVQRMWTSPDQ</sequence>
<dbReference type="GO" id="GO:0004674">
    <property type="term" value="F:protein serine/threonine kinase activity"/>
    <property type="evidence" value="ECO:0007669"/>
    <property type="project" value="TreeGrafter"/>
</dbReference>
<gene>
    <name evidence="2" type="ORF">TWF102_000196</name>
</gene>
<protein>
    <recommendedName>
        <fullName evidence="1">Protein kinase domain-containing protein</fullName>
    </recommendedName>
</protein>
<dbReference type="Pfam" id="PF00069">
    <property type="entry name" value="Pkinase"/>
    <property type="match status" value="1"/>
</dbReference>
<dbReference type="GO" id="GO:0043408">
    <property type="term" value="P:regulation of MAPK cascade"/>
    <property type="evidence" value="ECO:0007669"/>
    <property type="project" value="TreeGrafter"/>
</dbReference>
<dbReference type="GO" id="GO:0005524">
    <property type="term" value="F:ATP binding"/>
    <property type="evidence" value="ECO:0007669"/>
    <property type="project" value="InterPro"/>
</dbReference>
<dbReference type="PROSITE" id="PS50011">
    <property type="entry name" value="PROTEIN_KINASE_DOM"/>
    <property type="match status" value="1"/>
</dbReference>
<name>A0A7C8JH77_ORBOL</name>
<evidence type="ECO:0000313" key="3">
    <source>
        <dbReference type="Proteomes" id="UP000475325"/>
    </source>
</evidence>
<dbReference type="Proteomes" id="UP000475325">
    <property type="component" value="Unassembled WGS sequence"/>
</dbReference>
<comment type="caution">
    <text evidence="2">The sequence shown here is derived from an EMBL/GenBank/DDBJ whole genome shotgun (WGS) entry which is preliminary data.</text>
</comment>